<name>A0ABP5EEW7_9PSEU</name>
<sequence length="205" mass="21916">MVLSGAAGEFGRTEEYVRPRWGDRRWPRCPRGHELAVGGVTGSYSHALGLPTMLCLACQTAGANRASWVEIDVTAQHTPQTAPRTGLALIRHRPPSPAAAGRIELTLDTTVLGHIELALCRIECRGNLRALEVEPGRRRTGYGTVLAAAARALAPDYDWSMPAFAEDPVARAFWAAAGVPGPSPLAPCSHMREALGMPSEAWTGT</sequence>
<organism evidence="1 2">
    <name type="scientific">Amycolatopsis minnesotensis</name>
    <dbReference type="NCBI Taxonomy" id="337894"/>
    <lineage>
        <taxon>Bacteria</taxon>
        <taxon>Bacillati</taxon>
        <taxon>Actinomycetota</taxon>
        <taxon>Actinomycetes</taxon>
        <taxon>Pseudonocardiales</taxon>
        <taxon>Pseudonocardiaceae</taxon>
        <taxon>Amycolatopsis</taxon>
    </lineage>
</organism>
<dbReference type="InterPro" id="IPR016181">
    <property type="entry name" value="Acyl_CoA_acyltransferase"/>
</dbReference>
<protein>
    <recommendedName>
        <fullName evidence="3">Acetyltransferase (GNAT) family protein</fullName>
    </recommendedName>
</protein>
<evidence type="ECO:0000313" key="2">
    <source>
        <dbReference type="Proteomes" id="UP001501116"/>
    </source>
</evidence>
<proteinExistence type="predicted"/>
<keyword evidence="2" id="KW-1185">Reference proteome</keyword>
<dbReference type="RefSeq" id="WP_344432362.1">
    <property type="nucleotide sequence ID" value="NZ_BAAANN010000111.1"/>
</dbReference>
<reference evidence="2" key="1">
    <citation type="journal article" date="2019" name="Int. J. Syst. Evol. Microbiol.">
        <title>The Global Catalogue of Microorganisms (GCM) 10K type strain sequencing project: providing services to taxonomists for standard genome sequencing and annotation.</title>
        <authorList>
            <consortium name="The Broad Institute Genomics Platform"/>
            <consortium name="The Broad Institute Genome Sequencing Center for Infectious Disease"/>
            <person name="Wu L."/>
            <person name="Ma J."/>
        </authorList>
    </citation>
    <scope>NUCLEOTIDE SEQUENCE [LARGE SCALE GENOMIC DNA]</scope>
    <source>
        <strain evidence="2">JCM 14545</strain>
    </source>
</reference>
<dbReference type="SUPFAM" id="SSF55729">
    <property type="entry name" value="Acyl-CoA N-acyltransferases (Nat)"/>
    <property type="match status" value="1"/>
</dbReference>
<gene>
    <name evidence="1" type="ORF">GCM10009754_88280</name>
</gene>
<dbReference type="Proteomes" id="UP001501116">
    <property type="component" value="Unassembled WGS sequence"/>
</dbReference>
<evidence type="ECO:0000313" key="1">
    <source>
        <dbReference type="EMBL" id="GAA1995536.1"/>
    </source>
</evidence>
<dbReference type="EMBL" id="BAAANN010000111">
    <property type="protein sequence ID" value="GAA1995536.1"/>
    <property type="molecule type" value="Genomic_DNA"/>
</dbReference>
<comment type="caution">
    <text evidence="1">The sequence shown here is derived from an EMBL/GenBank/DDBJ whole genome shotgun (WGS) entry which is preliminary data.</text>
</comment>
<accession>A0ABP5EEW7</accession>
<evidence type="ECO:0008006" key="3">
    <source>
        <dbReference type="Google" id="ProtNLM"/>
    </source>
</evidence>